<comment type="caution">
    <text evidence="1">The sequence shown here is derived from an EMBL/GenBank/DDBJ whole genome shotgun (WGS) entry which is preliminary data.</text>
</comment>
<keyword evidence="2" id="KW-1185">Reference proteome</keyword>
<dbReference type="Gene3D" id="1.10.10.10">
    <property type="entry name" value="Winged helix-like DNA-binding domain superfamily/Winged helix DNA-binding domain"/>
    <property type="match status" value="1"/>
</dbReference>
<name>A0ABP6ZXH6_9ACTN</name>
<gene>
    <name evidence="1" type="ORF">GCM10022419_128730</name>
</gene>
<evidence type="ECO:0000313" key="2">
    <source>
        <dbReference type="Proteomes" id="UP001500630"/>
    </source>
</evidence>
<reference evidence="2" key="1">
    <citation type="journal article" date="2019" name="Int. J. Syst. Evol. Microbiol.">
        <title>The Global Catalogue of Microorganisms (GCM) 10K type strain sequencing project: providing services to taxonomists for standard genome sequencing and annotation.</title>
        <authorList>
            <consortium name="The Broad Institute Genomics Platform"/>
            <consortium name="The Broad Institute Genome Sequencing Center for Infectious Disease"/>
            <person name="Wu L."/>
            <person name="Ma J."/>
        </authorList>
    </citation>
    <scope>NUCLEOTIDE SEQUENCE [LARGE SCALE GENOMIC DNA]</scope>
    <source>
        <strain evidence="2">JCM 17326</strain>
    </source>
</reference>
<dbReference type="Proteomes" id="UP001500630">
    <property type="component" value="Unassembled WGS sequence"/>
</dbReference>
<dbReference type="InterPro" id="IPR036388">
    <property type="entry name" value="WH-like_DNA-bd_sf"/>
</dbReference>
<evidence type="ECO:0000313" key="1">
    <source>
        <dbReference type="EMBL" id="GAA3621304.1"/>
    </source>
</evidence>
<dbReference type="EMBL" id="BAABDQ010000064">
    <property type="protein sequence ID" value="GAA3621304.1"/>
    <property type="molecule type" value="Genomic_DNA"/>
</dbReference>
<dbReference type="SUPFAM" id="SSF46785">
    <property type="entry name" value="Winged helix' DNA-binding domain"/>
    <property type="match status" value="1"/>
</dbReference>
<organism evidence="1 2">
    <name type="scientific">Nonomuraea rosea</name>
    <dbReference type="NCBI Taxonomy" id="638574"/>
    <lineage>
        <taxon>Bacteria</taxon>
        <taxon>Bacillati</taxon>
        <taxon>Actinomycetota</taxon>
        <taxon>Actinomycetes</taxon>
        <taxon>Streptosporangiales</taxon>
        <taxon>Streptosporangiaceae</taxon>
        <taxon>Nonomuraea</taxon>
    </lineage>
</organism>
<accession>A0ABP6ZXH6</accession>
<proteinExistence type="predicted"/>
<dbReference type="InterPro" id="IPR036390">
    <property type="entry name" value="WH_DNA-bd_sf"/>
</dbReference>
<sequence>MTRVRSGPARAGLVTRRRSGDDLRSRIVALTRPGRELIDQAFTGGFIGLLRPALYERLLAALPPGILQVNRQVDSFEQDVDGVRPPLADGGVHECDVIDSVRRTLWARLPKGSTTCTSSAALRWLTTSMPSMACAF</sequence>
<protein>
    <submittedName>
        <fullName evidence="1">Uncharacterized protein</fullName>
    </submittedName>
</protein>